<protein>
    <submittedName>
        <fullName evidence="2">Alternative protein FKBP5</fullName>
    </submittedName>
</protein>
<evidence type="ECO:0000313" key="2">
    <source>
        <dbReference type="EMBL" id="CCO13731.1"/>
    </source>
</evidence>
<feature type="region of interest" description="Disordered" evidence="1">
    <location>
        <begin position="1"/>
        <end position="63"/>
    </location>
</feature>
<reference evidence="2" key="1">
    <citation type="submission" date="2012-10" db="EMBL/GenBank/DDBJ databases">
        <title>Direct identification of alternative open reading frame translation products in human.</title>
        <authorList>
            <person name="Vanderperre B."/>
            <person name="Lucier J.-F."/>
            <person name="Motard J."/>
            <person name="Tremblay G."/>
            <person name="Vanderperre S."/>
            <person name="Wisztorski M."/>
            <person name="Salzet M."/>
            <person name="Boisvert F.-M."/>
            <person name="Roucou X."/>
        </authorList>
    </citation>
    <scope>NUCLEOTIDE SEQUENCE</scope>
</reference>
<dbReference type="EMBL" id="HF548020">
    <property type="protein sequence ID" value="CCO13731.1"/>
    <property type="molecule type" value="Genomic_DNA"/>
</dbReference>
<dbReference type="ChiTaRS" id="FKBP5">
    <property type="organism name" value="human"/>
</dbReference>
<feature type="compositionally biased region" description="Basic and acidic residues" evidence="1">
    <location>
        <begin position="29"/>
        <end position="41"/>
    </location>
</feature>
<proteinExistence type="predicted"/>
<evidence type="ECO:0000256" key="1">
    <source>
        <dbReference type="SAM" id="MobiDB-lite"/>
    </source>
</evidence>
<organism evidence="2">
    <name type="scientific">Homo sapiens</name>
    <name type="common">Human</name>
    <dbReference type="NCBI Taxonomy" id="9606"/>
    <lineage>
        <taxon>Eukaryota</taxon>
        <taxon>Metazoa</taxon>
        <taxon>Chordata</taxon>
        <taxon>Craniata</taxon>
        <taxon>Vertebrata</taxon>
        <taxon>Euteleostomi</taxon>
        <taxon>Mammalia</taxon>
        <taxon>Eutheria</taxon>
        <taxon>Euarchontoglires</taxon>
        <taxon>Primates</taxon>
        <taxon>Haplorrhini</taxon>
        <taxon>Catarrhini</taxon>
        <taxon>Hominidae</taxon>
        <taxon>Homo</taxon>
    </lineage>
</organism>
<dbReference type="AlphaFoldDB" id="L0R859"/>
<name>L0R859_HUMAN</name>
<dbReference type="OrthoDB" id="433738at2759"/>
<gene>
    <name evidence="2" type="primary">FKBP5</name>
</gene>
<accession>L0R859</accession>
<sequence>MPRPSEASQRGKFLAAGLRPPLRTSHSLWAERKPDRDRDYEATIPSPVCARSPRGAGSHAAEG</sequence>